<gene>
    <name evidence="1" type="ORF">VHEMI09420</name>
</gene>
<accession>A0A0A1TGB6</accession>
<dbReference type="Proteomes" id="UP000039046">
    <property type="component" value="Unassembled WGS sequence"/>
</dbReference>
<dbReference type="AlphaFoldDB" id="A0A0A1TGB6"/>
<dbReference type="HOGENOM" id="CLU_1653378_0_0_1"/>
<evidence type="ECO:0000313" key="2">
    <source>
        <dbReference type="Proteomes" id="UP000039046"/>
    </source>
</evidence>
<dbReference type="EMBL" id="CDHN01000006">
    <property type="protein sequence ID" value="CEJ93854.1"/>
    <property type="molecule type" value="Genomic_DNA"/>
</dbReference>
<proteinExistence type="predicted"/>
<keyword evidence="2" id="KW-1185">Reference proteome</keyword>
<evidence type="ECO:0000313" key="1">
    <source>
        <dbReference type="EMBL" id="CEJ93854.1"/>
    </source>
</evidence>
<organism evidence="1 2">
    <name type="scientific">[Torrubiella] hemipterigena</name>
    <dbReference type="NCBI Taxonomy" id="1531966"/>
    <lineage>
        <taxon>Eukaryota</taxon>
        <taxon>Fungi</taxon>
        <taxon>Dikarya</taxon>
        <taxon>Ascomycota</taxon>
        <taxon>Pezizomycotina</taxon>
        <taxon>Sordariomycetes</taxon>
        <taxon>Hypocreomycetidae</taxon>
        <taxon>Hypocreales</taxon>
        <taxon>Clavicipitaceae</taxon>
        <taxon>Clavicipitaceae incertae sedis</taxon>
        <taxon>'Torrubiella' clade</taxon>
    </lineage>
</organism>
<name>A0A0A1TGB6_9HYPO</name>
<protein>
    <submittedName>
        <fullName evidence="1">Uncharacterized protein</fullName>
    </submittedName>
</protein>
<reference evidence="1 2" key="1">
    <citation type="journal article" date="2015" name="Genome Announc.">
        <title>Draft Genome Sequence and Gene Annotation of the Entomopathogenic Fungus Verticillium hemipterigenum.</title>
        <authorList>
            <person name="Horn F."/>
            <person name="Habel A."/>
            <person name="Scharf D.H."/>
            <person name="Dworschak J."/>
            <person name="Brakhage A.A."/>
            <person name="Guthke R."/>
            <person name="Hertweck C."/>
            <person name="Linde J."/>
        </authorList>
    </citation>
    <scope>NUCLEOTIDE SEQUENCE [LARGE SCALE GENOMIC DNA]</scope>
</reference>
<sequence length="160" mass="18103">MIILGDIFTAITLLYFARQSILALYELVKDAFSAIKRFLQTLREWKYPQAPSSQTPSDVPACVLVEESSSSLQETGPSSLLDADTDLKEHWGHDLHLPWTPQVVEITDYTESFTVYRRKEPYPSRLRSFFCGIIDAARGPRKTPPTYANLKDELAACGME</sequence>